<protein>
    <submittedName>
        <fullName evidence="1">Protein RALF-like 2</fullName>
    </submittedName>
</protein>
<evidence type="ECO:0000313" key="2">
    <source>
        <dbReference type="Proteomes" id="UP001060215"/>
    </source>
</evidence>
<sequence>MKARWLCLVLISMAVAATTMSAVDAQRPIKYINLCHQPGGCPPDLPNLTPRQAANPYRRGCSKITRCRPDAHFTMKARWLCLVLISMAVAATTMSAVDAQRPIKYINLCHQPGGCPPDLPNLTPRQAANPYRRGCSKITRCRPDV</sequence>
<accession>A0ACC0F5G6</accession>
<organism evidence="1 2">
    <name type="scientific">Camellia lanceoleosa</name>
    <dbReference type="NCBI Taxonomy" id="1840588"/>
    <lineage>
        <taxon>Eukaryota</taxon>
        <taxon>Viridiplantae</taxon>
        <taxon>Streptophyta</taxon>
        <taxon>Embryophyta</taxon>
        <taxon>Tracheophyta</taxon>
        <taxon>Spermatophyta</taxon>
        <taxon>Magnoliopsida</taxon>
        <taxon>eudicotyledons</taxon>
        <taxon>Gunneridae</taxon>
        <taxon>Pentapetalae</taxon>
        <taxon>asterids</taxon>
        <taxon>Ericales</taxon>
        <taxon>Theaceae</taxon>
        <taxon>Camellia</taxon>
    </lineage>
</organism>
<evidence type="ECO:0000313" key="1">
    <source>
        <dbReference type="EMBL" id="KAI7983714.1"/>
    </source>
</evidence>
<gene>
    <name evidence="1" type="ORF">LOK49_LG15G00908</name>
</gene>
<reference evidence="1 2" key="1">
    <citation type="journal article" date="2022" name="Plant J.">
        <title>Chromosome-level genome of Camellia lanceoleosa provides a valuable resource for understanding genome evolution and self-incompatibility.</title>
        <authorList>
            <person name="Gong W."/>
            <person name="Xiao S."/>
            <person name="Wang L."/>
            <person name="Liao Z."/>
            <person name="Chang Y."/>
            <person name="Mo W."/>
            <person name="Hu G."/>
            <person name="Li W."/>
            <person name="Zhao G."/>
            <person name="Zhu H."/>
            <person name="Hu X."/>
            <person name="Ji K."/>
            <person name="Xiang X."/>
            <person name="Song Q."/>
            <person name="Yuan D."/>
            <person name="Jin S."/>
            <person name="Zhang L."/>
        </authorList>
    </citation>
    <scope>NUCLEOTIDE SEQUENCE [LARGE SCALE GENOMIC DNA]</scope>
    <source>
        <strain evidence="1">SQ_2022a</strain>
    </source>
</reference>
<dbReference type="Proteomes" id="UP001060215">
    <property type="component" value="Chromosome 11"/>
</dbReference>
<dbReference type="EMBL" id="CM045768">
    <property type="protein sequence ID" value="KAI7983714.1"/>
    <property type="molecule type" value="Genomic_DNA"/>
</dbReference>
<comment type="caution">
    <text evidence="1">The sequence shown here is derived from an EMBL/GenBank/DDBJ whole genome shotgun (WGS) entry which is preliminary data.</text>
</comment>
<name>A0ACC0F5G6_9ERIC</name>
<proteinExistence type="predicted"/>
<keyword evidence="2" id="KW-1185">Reference proteome</keyword>